<accession>A0A183PU29</accession>
<organism evidence="1 2">
    <name type="scientific">Schistosoma mattheei</name>
    <dbReference type="NCBI Taxonomy" id="31246"/>
    <lineage>
        <taxon>Eukaryota</taxon>
        <taxon>Metazoa</taxon>
        <taxon>Spiralia</taxon>
        <taxon>Lophotrochozoa</taxon>
        <taxon>Platyhelminthes</taxon>
        <taxon>Trematoda</taxon>
        <taxon>Digenea</taxon>
        <taxon>Strigeidida</taxon>
        <taxon>Schistosomatoidea</taxon>
        <taxon>Schistosomatidae</taxon>
        <taxon>Schistosoma</taxon>
    </lineage>
</organism>
<dbReference type="STRING" id="31246.A0A183PU29"/>
<gene>
    <name evidence="1" type="ORF">SMTD_LOCUS17865</name>
</gene>
<evidence type="ECO:0000313" key="2">
    <source>
        <dbReference type="Proteomes" id="UP000269396"/>
    </source>
</evidence>
<sequence>MYIANQLCQPELETHLRVYISYLWVSRLCMHTAKVSCHFI</sequence>
<reference evidence="1 2" key="1">
    <citation type="submission" date="2018-11" db="EMBL/GenBank/DDBJ databases">
        <authorList>
            <consortium name="Pathogen Informatics"/>
        </authorList>
    </citation>
    <scope>NUCLEOTIDE SEQUENCE [LARGE SCALE GENOMIC DNA]</scope>
    <source>
        <strain>Denwood</strain>
        <strain evidence="2">Zambia</strain>
    </source>
</reference>
<evidence type="ECO:0000313" key="1">
    <source>
        <dbReference type="EMBL" id="VDP75425.1"/>
    </source>
</evidence>
<keyword evidence="2" id="KW-1185">Reference proteome</keyword>
<dbReference type="AlphaFoldDB" id="A0A183PU29"/>
<proteinExistence type="predicted"/>
<dbReference type="Proteomes" id="UP000269396">
    <property type="component" value="Unassembled WGS sequence"/>
</dbReference>
<name>A0A183PU29_9TREM</name>
<protein>
    <submittedName>
        <fullName evidence="1">Uncharacterized protein</fullName>
    </submittedName>
</protein>
<dbReference type="EMBL" id="UZAL01039431">
    <property type="protein sequence ID" value="VDP75425.1"/>
    <property type="molecule type" value="Genomic_DNA"/>
</dbReference>